<dbReference type="OrthoDB" id="527344at2759"/>
<dbReference type="PANTHER" id="PTHR46504">
    <property type="entry name" value="TRNASE Z TRZ1"/>
    <property type="match status" value="1"/>
</dbReference>
<dbReference type="InParanoid" id="A0A1S3J4P0"/>
<dbReference type="InterPro" id="IPR036866">
    <property type="entry name" value="RibonucZ/Hydroxyglut_hydro"/>
</dbReference>
<dbReference type="Pfam" id="PF12706">
    <property type="entry name" value="Lactamase_B_2"/>
    <property type="match status" value="1"/>
</dbReference>
<dbReference type="Gene3D" id="3.60.15.10">
    <property type="entry name" value="Ribonuclease Z/Hydroxyacylglutathione hydrolase-like"/>
    <property type="match status" value="1"/>
</dbReference>
<organism evidence="2 3">
    <name type="scientific">Lingula anatina</name>
    <name type="common">Brachiopod</name>
    <name type="synonym">Lingula unguis</name>
    <dbReference type="NCBI Taxonomy" id="7574"/>
    <lineage>
        <taxon>Eukaryota</taxon>
        <taxon>Metazoa</taxon>
        <taxon>Spiralia</taxon>
        <taxon>Lophotrochozoa</taxon>
        <taxon>Brachiopoda</taxon>
        <taxon>Linguliformea</taxon>
        <taxon>Lingulata</taxon>
        <taxon>Lingulida</taxon>
        <taxon>Linguloidea</taxon>
        <taxon>Lingulidae</taxon>
        <taxon>Lingula</taxon>
    </lineage>
</organism>
<sequence length="326" mass="36729">MCNAGKIYKVSYRLLEKLSSSIMAVRGRRRQQFLRLNGDWEVFCWSVAGLETSVVVRKDDLKLAFDMGYASRPAVSCQHVFISHGHIDHIGGVPSHVRKRLMSHAKPSTYYMPEHLVQTTKQSLEIAAVQSETAELATHAYLKPVGPGESIQLPAAYVAVPFPTVHAVTSQGYIIYKQHKKLKEEFQGMESQEIASLKKQGVEVVDEELVPEIAFTGDTTFEIFEKLAHPDLLKVKVLILEATYIDKDIDKQGKTSRTKARERGHVHLQELIDNADLFKDVGSIYLMHFSDKYSSGYIWRTVKKVSLPAPLKGKLYVGNMVHDLGF</sequence>
<proteinExistence type="predicted"/>
<dbReference type="SUPFAM" id="SSF56281">
    <property type="entry name" value="Metallo-hydrolase/oxidoreductase"/>
    <property type="match status" value="1"/>
</dbReference>
<dbReference type="AlphaFoldDB" id="A0A1S3J4P0"/>
<evidence type="ECO:0000259" key="1">
    <source>
        <dbReference type="Pfam" id="PF12706"/>
    </source>
</evidence>
<accession>A0A1S3J4P0</accession>
<reference evidence="3" key="1">
    <citation type="submission" date="2025-08" db="UniProtKB">
        <authorList>
            <consortium name="RefSeq"/>
        </authorList>
    </citation>
    <scope>IDENTIFICATION</scope>
    <source>
        <tissue evidence="3">Gonads</tissue>
    </source>
</reference>
<dbReference type="STRING" id="7574.A0A1S3J4P0"/>
<dbReference type="KEGG" id="lak:106170180"/>
<dbReference type="InterPro" id="IPR001279">
    <property type="entry name" value="Metallo-B-lactamas"/>
</dbReference>
<name>A0A1S3J4P0_LINAN</name>
<dbReference type="PANTHER" id="PTHR46504:SF2">
    <property type="entry name" value="TRNASE Z TRZ1"/>
    <property type="match status" value="1"/>
</dbReference>
<keyword evidence="2" id="KW-1185">Reference proteome</keyword>
<dbReference type="Proteomes" id="UP000085678">
    <property type="component" value="Unplaced"/>
</dbReference>
<protein>
    <submittedName>
        <fullName evidence="3">TRNase Z TRZ1 isoform X1</fullName>
    </submittedName>
</protein>
<dbReference type="GeneID" id="106170180"/>
<evidence type="ECO:0000313" key="3">
    <source>
        <dbReference type="RefSeq" id="XP_013405402.1"/>
    </source>
</evidence>
<dbReference type="RefSeq" id="XP_013405402.1">
    <property type="nucleotide sequence ID" value="XM_013549948.1"/>
</dbReference>
<feature type="domain" description="Metallo-beta-lactamase" evidence="1">
    <location>
        <begin position="77"/>
        <end position="289"/>
    </location>
</feature>
<evidence type="ECO:0000313" key="2">
    <source>
        <dbReference type="Proteomes" id="UP000085678"/>
    </source>
</evidence>
<gene>
    <name evidence="3" type="primary">LOC106170180</name>
</gene>